<proteinExistence type="predicted"/>
<dbReference type="Ensembl" id="ENSHHUT00000008902.1">
    <property type="protein sequence ID" value="ENSHHUP00000008645.1"/>
    <property type="gene ID" value="ENSHHUG00000005244.1"/>
</dbReference>
<feature type="domain" description="Immunoglobulin V-set" evidence="2">
    <location>
        <begin position="113"/>
        <end position="198"/>
    </location>
</feature>
<dbReference type="InterPro" id="IPR013106">
    <property type="entry name" value="Ig_V-set"/>
</dbReference>
<name>A0A4W5KDR9_9TELE</name>
<sequence>VTKQVMYSVENHVPSKLCVSHSTSKVDVRKFVEGPVHQLQCEIHRYSKRMSHHGIWFTCTLWHTASLFTITSFLRVTPATTMFAYQPDFHIWCTIGVKEKLCTSAVMVLMTRSPPVRVGLQKEPTLHCQFAVDHKAPHLTVKWHLQRHGRYRTNLFSYSSSSGQTEGSGVAVKGIARGDASLTVPVTSVSSEGTLTVLGSIQFLNNKSSCTKEYNTLHVEVYLKETSSGQRPEKLENITYYSHHKNNDGTYSLSAFVGLRPSLRSQSMKSLLLFLLLITSCGSVLNWIIWVFAVFPLQSFNCGAVPRQNYCHPVIKI</sequence>
<dbReference type="Gene3D" id="2.60.40.10">
    <property type="entry name" value="Immunoglobulins"/>
    <property type="match status" value="1"/>
</dbReference>
<keyword evidence="1" id="KW-1133">Transmembrane helix</keyword>
<dbReference type="InterPro" id="IPR013783">
    <property type="entry name" value="Ig-like_fold"/>
</dbReference>
<protein>
    <recommendedName>
        <fullName evidence="2">Immunoglobulin V-set domain-containing protein</fullName>
    </recommendedName>
</protein>
<accession>A0A4W5KDR9</accession>
<keyword evidence="4" id="KW-1185">Reference proteome</keyword>
<evidence type="ECO:0000256" key="1">
    <source>
        <dbReference type="SAM" id="Phobius"/>
    </source>
</evidence>
<feature type="transmembrane region" description="Helical" evidence="1">
    <location>
        <begin position="271"/>
        <end position="295"/>
    </location>
</feature>
<reference evidence="3" key="2">
    <citation type="submission" date="2025-08" db="UniProtKB">
        <authorList>
            <consortium name="Ensembl"/>
        </authorList>
    </citation>
    <scope>IDENTIFICATION</scope>
</reference>
<keyword evidence="1" id="KW-0812">Transmembrane</keyword>
<evidence type="ECO:0000259" key="2">
    <source>
        <dbReference type="Pfam" id="PF07686"/>
    </source>
</evidence>
<keyword evidence="1" id="KW-0472">Membrane</keyword>
<evidence type="ECO:0000313" key="3">
    <source>
        <dbReference type="Ensembl" id="ENSHHUP00000008645.1"/>
    </source>
</evidence>
<evidence type="ECO:0000313" key="4">
    <source>
        <dbReference type="Proteomes" id="UP000314982"/>
    </source>
</evidence>
<reference evidence="3" key="3">
    <citation type="submission" date="2025-09" db="UniProtKB">
        <authorList>
            <consortium name="Ensembl"/>
        </authorList>
    </citation>
    <scope>IDENTIFICATION</scope>
</reference>
<dbReference type="Proteomes" id="UP000314982">
    <property type="component" value="Unassembled WGS sequence"/>
</dbReference>
<dbReference type="GeneTree" id="ENSGT00940000165285"/>
<organism evidence="3 4">
    <name type="scientific">Hucho hucho</name>
    <name type="common">huchen</name>
    <dbReference type="NCBI Taxonomy" id="62062"/>
    <lineage>
        <taxon>Eukaryota</taxon>
        <taxon>Metazoa</taxon>
        <taxon>Chordata</taxon>
        <taxon>Craniata</taxon>
        <taxon>Vertebrata</taxon>
        <taxon>Euteleostomi</taxon>
        <taxon>Actinopterygii</taxon>
        <taxon>Neopterygii</taxon>
        <taxon>Teleostei</taxon>
        <taxon>Protacanthopterygii</taxon>
        <taxon>Salmoniformes</taxon>
        <taxon>Salmonidae</taxon>
        <taxon>Salmoninae</taxon>
        <taxon>Hucho</taxon>
    </lineage>
</organism>
<dbReference type="STRING" id="62062.ENSHHUP00000008645"/>
<dbReference type="AlphaFoldDB" id="A0A4W5KDR9"/>
<dbReference type="Pfam" id="PF07686">
    <property type="entry name" value="V-set"/>
    <property type="match status" value="1"/>
</dbReference>
<reference evidence="4" key="1">
    <citation type="submission" date="2018-06" db="EMBL/GenBank/DDBJ databases">
        <title>Genome assembly of Danube salmon.</title>
        <authorList>
            <person name="Macqueen D.J."/>
            <person name="Gundappa M.K."/>
        </authorList>
    </citation>
    <scope>NUCLEOTIDE SEQUENCE [LARGE SCALE GENOMIC DNA]</scope>
</reference>
<feature type="transmembrane region" description="Helical" evidence="1">
    <location>
        <begin position="55"/>
        <end position="74"/>
    </location>
</feature>